<protein>
    <recommendedName>
        <fullName evidence="3">DUF4123 domain-containing protein</fullName>
    </recommendedName>
</protein>
<evidence type="ECO:0000313" key="1">
    <source>
        <dbReference type="EMBL" id="WMY72511.1"/>
    </source>
</evidence>
<proteinExistence type="predicted"/>
<name>A0ABY9S4T7_9ENTR</name>
<gene>
    <name evidence="1" type="ORF">RHD99_13550</name>
</gene>
<reference evidence="1 2" key="1">
    <citation type="submission" date="2023-09" db="EMBL/GenBank/DDBJ databases">
        <title>Buttiauxella selenatireducens sp. nov., isolated from the rhizosphere of Cardamine hupingshanesis.</title>
        <authorList>
            <person name="Zhang S."/>
            <person name="Xu Z."/>
            <person name="Wang H."/>
            <person name="Guo Y."/>
        </authorList>
    </citation>
    <scope>NUCLEOTIDE SEQUENCE [LARGE SCALE GENOMIC DNA]</scope>
    <source>
        <strain evidence="1 2">R73</strain>
    </source>
</reference>
<dbReference type="Proteomes" id="UP001246690">
    <property type="component" value="Chromosome"/>
</dbReference>
<dbReference type="RefSeq" id="WP_309874456.1">
    <property type="nucleotide sequence ID" value="NZ_CP133838.1"/>
</dbReference>
<keyword evidence="2" id="KW-1185">Reference proteome</keyword>
<organism evidence="1 2">
    <name type="scientific">Buttiauxella selenatireducens</name>
    <dbReference type="NCBI Taxonomy" id="3073902"/>
    <lineage>
        <taxon>Bacteria</taxon>
        <taxon>Pseudomonadati</taxon>
        <taxon>Pseudomonadota</taxon>
        <taxon>Gammaproteobacteria</taxon>
        <taxon>Enterobacterales</taxon>
        <taxon>Enterobacteriaceae</taxon>
        <taxon>Buttiauxella</taxon>
    </lineage>
</organism>
<accession>A0ABY9S4T7</accession>
<dbReference type="EMBL" id="CP133838">
    <property type="protein sequence ID" value="WMY72511.1"/>
    <property type="molecule type" value="Genomic_DNA"/>
</dbReference>
<evidence type="ECO:0008006" key="3">
    <source>
        <dbReference type="Google" id="ProtNLM"/>
    </source>
</evidence>
<evidence type="ECO:0000313" key="2">
    <source>
        <dbReference type="Proteomes" id="UP001246690"/>
    </source>
</evidence>
<sequence>MSTLLRLNDIPNIMADGYLCDERRSLLFLSVWGRDTAIQELLGRLTLKNDEGLPQLTLTDEALHEHLLFPGNTDNLDKRTTRHQHTRFGTLIHLWLFDKRCLHPDRANGQAFLLLRRDEPCWHNRAWTLLKETTSLPLLDHWQGRVLGFLEASQMLTALSGKGALTGRQLTLDLPALTGFISDTIRAGELCITGNTAALQPYSRVA</sequence>